<organism evidence="1 2">
    <name type="scientific">Lactobacillus phage Lb338-1</name>
    <dbReference type="NCBI Taxonomy" id="2892342"/>
    <lineage>
        <taxon>Viruses</taxon>
        <taxon>Duplodnaviria</taxon>
        <taxon>Heunggongvirae</taxon>
        <taxon>Uroviricota</taxon>
        <taxon>Caudoviricetes</taxon>
        <taxon>Herelleviridae</taxon>
        <taxon>Mooreparkvirus</taxon>
        <taxon>Mooreparkvirus Lb3381</taxon>
    </lineage>
</organism>
<keyword evidence="2" id="KW-1185">Reference proteome</keyword>
<evidence type="ECO:0000313" key="1">
    <source>
        <dbReference type="EMBL" id="ACO36926.1"/>
    </source>
</evidence>
<gene>
    <name evidence="1" type="ORF">lb338_phage_5</name>
</gene>
<sequence>MIKEINKDTQNIRKPLLMKYLESEFSNTLYNITCNQNVIMFSHKKSIDDYWASLTLVIKQPVIFLYGEFGNLLMYGMPEDQEDFESNFAKACYKILNELQ</sequence>
<protein>
    <submittedName>
        <fullName evidence="1">Uncharacterized protein</fullName>
    </submittedName>
</protein>
<proteinExistence type="predicted"/>
<dbReference type="RefSeq" id="YP_002790684.1">
    <property type="nucleotide sequence ID" value="NC_012530.1"/>
</dbReference>
<dbReference type="GeneID" id="7750860"/>
<evidence type="ECO:0000313" key="2">
    <source>
        <dbReference type="Proteomes" id="UP000001878"/>
    </source>
</evidence>
<dbReference type="KEGG" id="vg:7750860"/>
<reference evidence="1 2" key="1">
    <citation type="journal article" date="2009" name="Gene">
        <title>Genome of a virulent bacteriophage Lb338-1 that lyses the probiotic Lactobacillus paracasei cheese strain.</title>
        <authorList>
            <person name="Alemayehu D."/>
            <person name="Ross R.P."/>
            <person name="O'Sullivan O."/>
            <person name="Coffey A."/>
            <person name="Stanton C."/>
            <person name="Fitzgerald G.F."/>
            <person name="McAuliffe O."/>
        </authorList>
    </citation>
    <scope>NUCLEOTIDE SEQUENCE [LARGE SCALE GENOMIC DNA]</scope>
    <source>
        <strain evidence="1">Lb338-1</strain>
    </source>
</reference>
<name>C1KFB5_9CAUD</name>
<accession>C1KFB5</accession>
<dbReference type="EMBL" id="FJ822135">
    <property type="protein sequence ID" value="ACO36926.1"/>
    <property type="molecule type" value="Genomic_DNA"/>
</dbReference>
<dbReference type="Proteomes" id="UP000001878">
    <property type="component" value="Segment"/>
</dbReference>